<gene>
    <name evidence="2" type="ORF">M7I_0461</name>
</gene>
<sequence>MSLGDGGAIGVAGLCMLRRGVVFYRSNQGTAYSRRSCTKEGDECQSASNRMEDHHASEALACVDLSAIEVGIINVLQERCRVVSDVLSGAVVSTITSNSTVTKCAHGNVGVVSVGPICQLHVHDSNMIHNRARDGGDYKQNGANEEQESTNMVEEASLRHLGQ</sequence>
<reference evidence="2 3" key="1">
    <citation type="journal article" date="2012" name="Eukaryot. Cell">
        <title>Genome sequence of the fungus Glarea lozoyensis: the first genome sequence of a species from the Helotiaceae family.</title>
        <authorList>
            <person name="Youssar L."/>
            <person name="Gruening B.A."/>
            <person name="Erxleben A."/>
            <person name="Guenther S."/>
            <person name="Huettel W."/>
        </authorList>
    </citation>
    <scope>NUCLEOTIDE SEQUENCE [LARGE SCALE GENOMIC DNA]</scope>
    <source>
        <strain evidence="3">ATCC 74030 / MF5533</strain>
    </source>
</reference>
<evidence type="ECO:0000313" key="3">
    <source>
        <dbReference type="Proteomes" id="UP000005446"/>
    </source>
</evidence>
<accession>H0EDF2</accession>
<feature type="region of interest" description="Disordered" evidence="1">
    <location>
        <begin position="131"/>
        <end position="163"/>
    </location>
</feature>
<dbReference type="InParanoid" id="H0EDF2"/>
<proteinExistence type="predicted"/>
<dbReference type="Proteomes" id="UP000005446">
    <property type="component" value="Unassembled WGS sequence"/>
</dbReference>
<keyword evidence="3" id="KW-1185">Reference proteome</keyword>
<dbReference type="HOGENOM" id="CLU_1627206_0_0_1"/>
<protein>
    <submittedName>
        <fullName evidence="2">Uncharacterized protein</fullName>
    </submittedName>
</protein>
<evidence type="ECO:0000256" key="1">
    <source>
        <dbReference type="SAM" id="MobiDB-lite"/>
    </source>
</evidence>
<name>H0EDF2_GLAL7</name>
<comment type="caution">
    <text evidence="2">The sequence shown here is derived from an EMBL/GenBank/DDBJ whole genome shotgun (WGS) entry which is preliminary data.</text>
</comment>
<dbReference type="AlphaFoldDB" id="H0EDF2"/>
<feature type="compositionally biased region" description="Polar residues" evidence="1">
    <location>
        <begin position="141"/>
        <end position="152"/>
    </location>
</feature>
<evidence type="ECO:0000313" key="2">
    <source>
        <dbReference type="EMBL" id="EHL03515.1"/>
    </source>
</evidence>
<dbReference type="EMBL" id="AGUE01000007">
    <property type="protein sequence ID" value="EHL03515.1"/>
    <property type="molecule type" value="Genomic_DNA"/>
</dbReference>
<organism evidence="2 3">
    <name type="scientific">Glarea lozoyensis (strain ATCC 74030 / MF5533)</name>
    <dbReference type="NCBI Taxonomy" id="1104152"/>
    <lineage>
        <taxon>Eukaryota</taxon>
        <taxon>Fungi</taxon>
        <taxon>Dikarya</taxon>
        <taxon>Ascomycota</taxon>
        <taxon>Pezizomycotina</taxon>
        <taxon>Leotiomycetes</taxon>
        <taxon>Helotiales</taxon>
        <taxon>Helotiaceae</taxon>
        <taxon>Glarea</taxon>
    </lineage>
</organism>